<protein>
    <submittedName>
        <fullName evidence="1">Uncharacterized protein</fullName>
    </submittedName>
</protein>
<organism evidence="1 2">
    <name type="scientific">Enterobacter agglomerans</name>
    <name type="common">Erwinia herbicola</name>
    <name type="synonym">Pantoea agglomerans</name>
    <dbReference type="NCBI Taxonomy" id="549"/>
    <lineage>
        <taxon>Bacteria</taxon>
        <taxon>Pseudomonadati</taxon>
        <taxon>Pseudomonadota</taxon>
        <taxon>Gammaproteobacteria</taxon>
        <taxon>Enterobacterales</taxon>
        <taxon>Erwiniaceae</taxon>
        <taxon>Pantoea</taxon>
        <taxon>Pantoea agglomerans group</taxon>
    </lineage>
</organism>
<keyword evidence="2" id="KW-1185">Reference proteome</keyword>
<accession>A0A379ANQ0</accession>
<dbReference type="EMBL" id="UGSO01000001">
    <property type="protein sequence ID" value="SUB19158.1"/>
    <property type="molecule type" value="Genomic_DNA"/>
</dbReference>
<evidence type="ECO:0000313" key="1">
    <source>
        <dbReference type="EMBL" id="SUB19158.1"/>
    </source>
</evidence>
<name>A0A379ANQ0_ENTAG</name>
<sequence length="67" mass="7821">MMAADLWRAQKSRRTGASRFLPPGGNIFVLPYGDVTEPQRERFEENLMKDPHFIKRGLDTVLNYPVW</sequence>
<dbReference type="AlphaFoldDB" id="A0A379ANQ0"/>
<dbReference type="Proteomes" id="UP000254640">
    <property type="component" value="Unassembled WGS sequence"/>
</dbReference>
<proteinExistence type="predicted"/>
<reference evidence="1 2" key="1">
    <citation type="submission" date="2018-06" db="EMBL/GenBank/DDBJ databases">
        <authorList>
            <consortium name="Pathogen Informatics"/>
            <person name="Doyle S."/>
        </authorList>
    </citation>
    <scope>NUCLEOTIDE SEQUENCE [LARGE SCALE GENOMIC DNA]</scope>
    <source>
        <strain evidence="1 2">NCTC9381</strain>
    </source>
</reference>
<gene>
    <name evidence="1" type="ORF">NCTC9381_05158</name>
</gene>
<evidence type="ECO:0000313" key="2">
    <source>
        <dbReference type="Proteomes" id="UP000254640"/>
    </source>
</evidence>